<evidence type="ECO:0000313" key="3">
    <source>
        <dbReference type="Proteomes" id="UP000295134"/>
    </source>
</evidence>
<geneLocation type="plasmid" evidence="3">
    <name>parsfin2</name>
</geneLocation>
<sequence length="87" mass="9843">MMIEEEVSIEDINELEVRLEALSNILTIVMNSLEKSDPTLHADIINNIEEFAESMRSTLGEVNEEDISAHAHSVANRMEEFIPLTDD</sequence>
<evidence type="ECO:0000313" key="4">
    <source>
        <dbReference type="Proteomes" id="UP001177592"/>
    </source>
</evidence>
<dbReference type="KEGG" id="ans:ArsFIN_44380"/>
<keyword evidence="4" id="KW-1185">Reference proteome</keyword>
<geneLocation type="plasmid" evidence="1">
    <name>pArsFIN2</name>
</geneLocation>
<proteinExistence type="predicted"/>
<dbReference type="EMBL" id="CP123524">
    <property type="protein sequence ID" value="WGM08071.1"/>
    <property type="molecule type" value="Genomic_DNA"/>
</dbReference>
<reference evidence="1 3" key="1">
    <citation type="submission" date="2019-03" db="EMBL/GenBank/DDBJ databases">
        <title>Long-read sequencing reveals hyperdense prophage content in a complex bacterial symbiont genome.</title>
        <authorList>
            <person name="Frost C.L."/>
            <person name="Siozios S."/>
            <person name="Nadal-Jimenez P."/>
            <person name="Brockhurst M.A."/>
            <person name="King K.C."/>
            <person name="Darby A.C."/>
            <person name="Hurst G.D.D."/>
        </authorList>
    </citation>
    <scope>NUCLEOTIDE SEQUENCE [LARGE SCALE GENOMIC DNA]</scope>
    <source>
        <strain evidence="1 3">FIN</strain>
        <plasmid evidence="3">parsfin2</plasmid>
        <plasmid evidence="1">pArsFIN2</plasmid>
    </source>
</reference>
<protein>
    <submittedName>
        <fullName evidence="1">Uncharacterized protein</fullName>
    </submittedName>
</protein>
<geneLocation type="plasmid" evidence="2 4">
    <name>paNv_CAN1</name>
</geneLocation>
<dbReference type="GeneID" id="39751865"/>
<dbReference type="Proteomes" id="UP001177592">
    <property type="component" value="Plasmid paNv_CAN1"/>
</dbReference>
<keyword evidence="1" id="KW-0614">Plasmid</keyword>
<dbReference type="AlphaFoldDB" id="A0A4P7KZK5"/>
<reference evidence="2" key="2">
    <citation type="submission" date="2023-04" db="EMBL/GenBank/DDBJ databases">
        <title>Genome dynamics across the evolutionary transition to endosymbiosis.</title>
        <authorList>
            <person name="Siozios S."/>
            <person name="Nadal-Jimenez P."/>
            <person name="Azagi T."/>
            <person name="Sprong H."/>
            <person name="Frost C.L."/>
            <person name="Parratt S.R."/>
            <person name="Taylor G."/>
            <person name="Brettell L."/>
            <person name="Lew K.C."/>
            <person name="Croft L."/>
            <person name="King K.C."/>
            <person name="Brockhurst M.A."/>
            <person name="Hypsa V."/>
            <person name="Novakova E."/>
            <person name="Darby A.C."/>
            <person name="Hurst G.D.D."/>
        </authorList>
    </citation>
    <scope>NUCLEOTIDE SEQUENCE</scope>
    <source>
        <strain evidence="2">ANv_CAN</strain>
        <plasmid evidence="2">paNv_CAN1</plasmid>
    </source>
</reference>
<name>A0A4P7KZK5_9GAMM</name>
<evidence type="ECO:0000313" key="2">
    <source>
        <dbReference type="EMBL" id="WGM08071.1"/>
    </source>
</evidence>
<accession>A0A4P7KZK5</accession>
<organism evidence="1 3">
    <name type="scientific">Arsenophonus nasoniae</name>
    <name type="common">son-killer infecting Nasonia vitripennis</name>
    <dbReference type="NCBI Taxonomy" id="638"/>
    <lineage>
        <taxon>Bacteria</taxon>
        <taxon>Pseudomonadati</taxon>
        <taxon>Pseudomonadota</taxon>
        <taxon>Gammaproteobacteria</taxon>
        <taxon>Enterobacterales</taxon>
        <taxon>Morganellaceae</taxon>
        <taxon>Arsenophonus</taxon>
    </lineage>
</organism>
<dbReference type="RefSeq" id="WP_246067491.1">
    <property type="nucleotide sequence ID" value="NZ_CP038614.1"/>
</dbReference>
<gene>
    <name evidence="1" type="ORF">ArsFIN_44380</name>
    <name evidence="2" type="ORF">QE258_21275</name>
</gene>
<evidence type="ECO:0000313" key="1">
    <source>
        <dbReference type="EMBL" id="QBY45827.1"/>
    </source>
</evidence>
<dbReference type="EMBL" id="CP038614">
    <property type="protein sequence ID" value="QBY45827.1"/>
    <property type="molecule type" value="Genomic_DNA"/>
</dbReference>
<dbReference type="Proteomes" id="UP000295134">
    <property type="component" value="Plasmid pArsFIN2"/>
</dbReference>